<organism evidence="2 3">
    <name type="scientific">Flammeovirga agarivorans</name>
    <dbReference type="NCBI Taxonomy" id="2726742"/>
    <lineage>
        <taxon>Bacteria</taxon>
        <taxon>Pseudomonadati</taxon>
        <taxon>Bacteroidota</taxon>
        <taxon>Cytophagia</taxon>
        <taxon>Cytophagales</taxon>
        <taxon>Flammeovirgaceae</taxon>
        <taxon>Flammeovirga</taxon>
    </lineage>
</organism>
<proteinExistence type="predicted"/>
<reference evidence="2 3" key="1">
    <citation type="submission" date="2020-04" db="EMBL/GenBank/DDBJ databases">
        <title>Flammeovirga sp. SR4, a novel species isolated from seawater.</title>
        <authorList>
            <person name="Wang X."/>
        </authorList>
    </citation>
    <scope>NUCLEOTIDE SEQUENCE [LARGE SCALE GENOMIC DNA]</scope>
    <source>
        <strain evidence="2 3">SR4</strain>
    </source>
</reference>
<keyword evidence="3" id="KW-1185">Reference proteome</keyword>
<keyword evidence="1" id="KW-0812">Transmembrane</keyword>
<evidence type="ECO:0000256" key="1">
    <source>
        <dbReference type="SAM" id="Phobius"/>
    </source>
</evidence>
<evidence type="ECO:0000313" key="3">
    <source>
        <dbReference type="Proteomes" id="UP000585050"/>
    </source>
</evidence>
<sequence>MRKRRFLTNGGEDEDPLSGMANLFDIAMVFALALMVALVSRFQMTEMLSSEDFTIVKNPGKENMEIIQKKGKKIEKYKSDKKAGASKGQGKKIGTAYQLENGEIIYIPED</sequence>
<name>A0A7X8SJW7_9BACT</name>
<accession>A0A7X8SJW7</accession>
<keyword evidence="1" id="KW-0472">Membrane</keyword>
<dbReference type="AlphaFoldDB" id="A0A7X8SJW7"/>
<dbReference type="EMBL" id="JABAIL010000003">
    <property type="protein sequence ID" value="NLR91477.1"/>
    <property type="molecule type" value="Genomic_DNA"/>
</dbReference>
<protein>
    <submittedName>
        <fullName evidence="2">DUF2149 domain-containing protein</fullName>
    </submittedName>
</protein>
<dbReference type="InterPro" id="IPR018676">
    <property type="entry name" value="DUF2149"/>
</dbReference>
<dbReference type="Pfam" id="PF09919">
    <property type="entry name" value="DUF2149"/>
    <property type="match status" value="1"/>
</dbReference>
<dbReference type="Proteomes" id="UP000585050">
    <property type="component" value="Unassembled WGS sequence"/>
</dbReference>
<feature type="transmembrane region" description="Helical" evidence="1">
    <location>
        <begin position="20"/>
        <end position="39"/>
    </location>
</feature>
<comment type="caution">
    <text evidence="2">The sequence shown here is derived from an EMBL/GenBank/DDBJ whole genome shotgun (WGS) entry which is preliminary data.</text>
</comment>
<dbReference type="RefSeq" id="WP_168882197.1">
    <property type="nucleotide sequence ID" value="NZ_JABAIL010000003.1"/>
</dbReference>
<evidence type="ECO:0000313" key="2">
    <source>
        <dbReference type="EMBL" id="NLR91477.1"/>
    </source>
</evidence>
<keyword evidence="1" id="KW-1133">Transmembrane helix</keyword>
<gene>
    <name evidence="2" type="ORF">HGP29_09685</name>
</gene>